<dbReference type="AlphaFoldDB" id="A0A8H3PHI3"/>
<evidence type="ECO:0000256" key="1">
    <source>
        <dbReference type="SAM" id="MobiDB-lite"/>
    </source>
</evidence>
<dbReference type="OrthoDB" id="5427059at2759"/>
<sequence length="416" mass="48009">MTAGVPLTPEKQHGRLPAPVTKSKVPVTPNARVKLELQSASLEGLAFEIQYEILQRLPDLPSLDALVHASPSYHRAYVAGRQSILAKVLSRDIGPDVLFEAHAKVKALMTNKKDGSEIRRYLQDYRSTRREPASVSIERVPLPHIAVLSQIQRAVRFAMKDFCQATLSRHPLNGEKEERIMPLSTNEGRRIGRAFYRFEIFCSMLGQPGFKVKRILNCMDMCHLFLNHFPPWEVEEIACVRDYIIGRYAQFFAKHERAITQRSPEGAPEDSSGDDLLYEDDMLEHYEERCMSHGLDFLRRISQASASDQVSMLRKNLIDTHFFLTRTLEEEPYDYVYRTNAFIDWINKVALRFVDDSEGPNAAWAWSNGGVVELFPFQPSKESPRKWGYVMWDKERLDRWGVLESSNEEYVRQCYD</sequence>
<dbReference type="Proteomes" id="UP000664534">
    <property type="component" value="Unassembled WGS sequence"/>
</dbReference>
<evidence type="ECO:0000313" key="3">
    <source>
        <dbReference type="Proteomes" id="UP000664534"/>
    </source>
</evidence>
<dbReference type="EMBL" id="CAJPDT010000131">
    <property type="protein sequence ID" value="CAF9940445.1"/>
    <property type="molecule type" value="Genomic_DNA"/>
</dbReference>
<evidence type="ECO:0000313" key="2">
    <source>
        <dbReference type="EMBL" id="CAF9940445.1"/>
    </source>
</evidence>
<protein>
    <submittedName>
        <fullName evidence="2">Uncharacterized protein</fullName>
    </submittedName>
</protein>
<name>A0A8H3PHI3_9LECA</name>
<reference evidence="2" key="1">
    <citation type="submission" date="2021-03" db="EMBL/GenBank/DDBJ databases">
        <authorList>
            <person name="Tagirdzhanova G."/>
        </authorList>
    </citation>
    <scope>NUCLEOTIDE SEQUENCE</scope>
</reference>
<feature type="region of interest" description="Disordered" evidence="1">
    <location>
        <begin position="1"/>
        <end position="23"/>
    </location>
</feature>
<keyword evidence="3" id="KW-1185">Reference proteome</keyword>
<proteinExistence type="predicted"/>
<organism evidence="2 3">
    <name type="scientific">Imshaugia aleurites</name>
    <dbReference type="NCBI Taxonomy" id="172621"/>
    <lineage>
        <taxon>Eukaryota</taxon>
        <taxon>Fungi</taxon>
        <taxon>Dikarya</taxon>
        <taxon>Ascomycota</taxon>
        <taxon>Pezizomycotina</taxon>
        <taxon>Lecanoromycetes</taxon>
        <taxon>OSLEUM clade</taxon>
        <taxon>Lecanoromycetidae</taxon>
        <taxon>Lecanorales</taxon>
        <taxon>Lecanorineae</taxon>
        <taxon>Parmeliaceae</taxon>
        <taxon>Imshaugia</taxon>
    </lineage>
</organism>
<gene>
    <name evidence="2" type="ORF">IMSHALPRED_002029</name>
</gene>
<comment type="caution">
    <text evidence="2">The sequence shown here is derived from an EMBL/GenBank/DDBJ whole genome shotgun (WGS) entry which is preliminary data.</text>
</comment>
<accession>A0A8H3PHI3</accession>